<evidence type="ECO:0000313" key="7">
    <source>
        <dbReference type="EMBL" id="VYT25084.1"/>
    </source>
</evidence>
<name>A0A6N2V3S0_9FIRM</name>
<dbReference type="NCBIfam" id="TIGR00406">
    <property type="entry name" value="prmA"/>
    <property type="match status" value="1"/>
</dbReference>
<protein>
    <recommendedName>
        <fullName evidence="6">Ribosomal protein L11 methyltransferase</fullName>
        <shortName evidence="6">L11 Mtase</shortName>
        <ecNumber evidence="6">2.1.1.-</ecNumber>
    </recommendedName>
</protein>
<keyword evidence="3 6" id="KW-0489">Methyltransferase</keyword>
<accession>A0A6N2V3S0</accession>
<sequence length="316" mass="34689">MDWTEVKINIPTRWVDGASAIAQMVVPYGIYIEDYSDLVTEAPKIAHIDLIDEELLQKDREHAVIHIYISPEENPAEAVSFLHERLQSEGIPHEIDTESVQEEAWATAWKKYYHPIKLGQHLVICPSWEEVDCAPDEVKITLDPGMAFGTGTHHTTQLCLEQLEENIKPGCSILDMGCGSGILSIGGILLGAANATAVDIDPVAVRTCQENAAVNGVHADRYRALSGDLVRDKKLREEIGSGYDIITANIVADIIIALAPTFDGFLKDDGVLITSGIIAERHQDVVEALAKEGFYPVETVERKGWVAITLKKAGKE</sequence>
<dbReference type="EC" id="2.1.1.-" evidence="6"/>
<keyword evidence="7" id="KW-0689">Ribosomal protein</keyword>
<reference evidence="7" key="1">
    <citation type="submission" date="2019-11" db="EMBL/GenBank/DDBJ databases">
        <authorList>
            <person name="Feng L."/>
        </authorList>
    </citation>
    <scope>NUCLEOTIDE SEQUENCE</scope>
    <source>
        <strain evidence="7">AundefinedLFYP135</strain>
    </source>
</reference>
<dbReference type="InterPro" id="IPR004498">
    <property type="entry name" value="Ribosomal_PrmA_MeTrfase"/>
</dbReference>
<comment type="function">
    <text evidence="6">Methylates ribosomal protein L11.</text>
</comment>
<keyword evidence="7" id="KW-0687">Ribonucleoprotein</keyword>
<evidence type="ECO:0000256" key="6">
    <source>
        <dbReference type="HAMAP-Rule" id="MF_00735"/>
    </source>
</evidence>
<dbReference type="CDD" id="cd02440">
    <property type="entry name" value="AdoMet_MTases"/>
    <property type="match status" value="1"/>
</dbReference>
<keyword evidence="2 6" id="KW-0963">Cytoplasm</keyword>
<feature type="binding site" evidence="6">
    <location>
        <position position="156"/>
    </location>
    <ligand>
        <name>S-adenosyl-L-methionine</name>
        <dbReference type="ChEBI" id="CHEBI:59789"/>
    </ligand>
</feature>
<dbReference type="GO" id="GO:0008276">
    <property type="term" value="F:protein methyltransferase activity"/>
    <property type="evidence" value="ECO:0007669"/>
    <property type="project" value="UniProtKB-UniRule"/>
</dbReference>
<dbReference type="GO" id="GO:0032259">
    <property type="term" value="P:methylation"/>
    <property type="evidence" value="ECO:0007669"/>
    <property type="project" value="UniProtKB-KW"/>
</dbReference>
<dbReference type="GO" id="GO:0005737">
    <property type="term" value="C:cytoplasm"/>
    <property type="evidence" value="ECO:0007669"/>
    <property type="project" value="UniProtKB-SubCell"/>
</dbReference>
<dbReference type="EMBL" id="CACRSL010000005">
    <property type="protein sequence ID" value="VYT25084.1"/>
    <property type="molecule type" value="Genomic_DNA"/>
</dbReference>
<dbReference type="HAMAP" id="MF_00735">
    <property type="entry name" value="Methyltr_PrmA"/>
    <property type="match status" value="1"/>
</dbReference>
<organism evidence="7">
    <name type="scientific">uncultured Anaerotruncus sp</name>
    <dbReference type="NCBI Taxonomy" id="905011"/>
    <lineage>
        <taxon>Bacteria</taxon>
        <taxon>Bacillati</taxon>
        <taxon>Bacillota</taxon>
        <taxon>Clostridia</taxon>
        <taxon>Eubacteriales</taxon>
        <taxon>Oscillospiraceae</taxon>
        <taxon>Anaerotruncus</taxon>
        <taxon>environmental samples</taxon>
    </lineage>
</organism>
<comment type="similarity">
    <text evidence="1 6">Belongs to the methyltransferase superfamily. PrmA family.</text>
</comment>
<comment type="catalytic activity">
    <reaction evidence="6">
        <text>L-lysyl-[protein] + 3 S-adenosyl-L-methionine = N(6),N(6),N(6)-trimethyl-L-lysyl-[protein] + 3 S-adenosyl-L-homocysteine + 3 H(+)</text>
        <dbReference type="Rhea" id="RHEA:54192"/>
        <dbReference type="Rhea" id="RHEA-COMP:9752"/>
        <dbReference type="Rhea" id="RHEA-COMP:13826"/>
        <dbReference type="ChEBI" id="CHEBI:15378"/>
        <dbReference type="ChEBI" id="CHEBI:29969"/>
        <dbReference type="ChEBI" id="CHEBI:57856"/>
        <dbReference type="ChEBI" id="CHEBI:59789"/>
        <dbReference type="ChEBI" id="CHEBI:61961"/>
    </reaction>
</comment>
<feature type="binding site" evidence="6">
    <location>
        <position position="249"/>
    </location>
    <ligand>
        <name>S-adenosyl-L-methionine</name>
        <dbReference type="ChEBI" id="CHEBI:59789"/>
    </ligand>
</feature>
<dbReference type="AlphaFoldDB" id="A0A6N2V3S0"/>
<proteinExistence type="inferred from homology"/>
<dbReference type="GO" id="GO:0005840">
    <property type="term" value="C:ribosome"/>
    <property type="evidence" value="ECO:0007669"/>
    <property type="project" value="UniProtKB-KW"/>
</dbReference>
<feature type="binding site" evidence="6">
    <location>
        <position position="199"/>
    </location>
    <ligand>
        <name>S-adenosyl-L-methionine</name>
        <dbReference type="ChEBI" id="CHEBI:59789"/>
    </ligand>
</feature>
<dbReference type="PANTHER" id="PTHR43648:SF1">
    <property type="entry name" value="ELECTRON TRANSFER FLAVOPROTEIN BETA SUBUNIT LYSINE METHYLTRANSFERASE"/>
    <property type="match status" value="1"/>
</dbReference>
<evidence type="ECO:0000256" key="4">
    <source>
        <dbReference type="ARBA" id="ARBA00022679"/>
    </source>
</evidence>
<dbReference type="InterPro" id="IPR050078">
    <property type="entry name" value="Ribosomal_L11_MeTrfase_PrmA"/>
</dbReference>
<dbReference type="InterPro" id="IPR029063">
    <property type="entry name" value="SAM-dependent_MTases_sf"/>
</dbReference>
<gene>
    <name evidence="6 7" type="primary">prmA</name>
    <name evidence="7" type="ORF">AULFYP135_02275</name>
</gene>
<evidence type="ECO:0000256" key="5">
    <source>
        <dbReference type="ARBA" id="ARBA00022691"/>
    </source>
</evidence>
<comment type="subcellular location">
    <subcellularLocation>
        <location evidence="6">Cytoplasm</location>
    </subcellularLocation>
</comment>
<evidence type="ECO:0000256" key="1">
    <source>
        <dbReference type="ARBA" id="ARBA00009741"/>
    </source>
</evidence>
<feature type="binding site" evidence="6">
    <location>
        <position position="177"/>
    </location>
    <ligand>
        <name>S-adenosyl-L-methionine</name>
        <dbReference type="ChEBI" id="CHEBI:59789"/>
    </ligand>
</feature>
<evidence type="ECO:0000256" key="2">
    <source>
        <dbReference type="ARBA" id="ARBA00022490"/>
    </source>
</evidence>
<keyword evidence="5 6" id="KW-0949">S-adenosyl-L-methionine</keyword>
<dbReference type="SUPFAM" id="SSF53335">
    <property type="entry name" value="S-adenosyl-L-methionine-dependent methyltransferases"/>
    <property type="match status" value="1"/>
</dbReference>
<keyword evidence="4 6" id="KW-0808">Transferase</keyword>
<evidence type="ECO:0000256" key="3">
    <source>
        <dbReference type="ARBA" id="ARBA00022603"/>
    </source>
</evidence>
<dbReference type="Pfam" id="PF06325">
    <property type="entry name" value="PrmA"/>
    <property type="match status" value="1"/>
</dbReference>
<dbReference type="PIRSF" id="PIRSF000401">
    <property type="entry name" value="RPL11_MTase"/>
    <property type="match status" value="1"/>
</dbReference>
<dbReference type="Gene3D" id="3.40.50.150">
    <property type="entry name" value="Vaccinia Virus protein VP39"/>
    <property type="match status" value="1"/>
</dbReference>
<dbReference type="PANTHER" id="PTHR43648">
    <property type="entry name" value="ELECTRON TRANSFER FLAVOPROTEIN BETA SUBUNIT LYSINE METHYLTRANSFERASE"/>
    <property type="match status" value="1"/>
</dbReference>